<keyword evidence="3" id="KW-1185">Reference proteome</keyword>
<accession>A0A5C3M530</accession>
<evidence type="ECO:0000313" key="3">
    <source>
        <dbReference type="Proteomes" id="UP000308652"/>
    </source>
</evidence>
<feature type="compositionally biased region" description="Pro residues" evidence="1">
    <location>
        <begin position="276"/>
        <end position="287"/>
    </location>
</feature>
<name>A0A5C3M530_9AGAR</name>
<reference evidence="2 3" key="1">
    <citation type="journal article" date="2019" name="Nat. Ecol. Evol.">
        <title>Megaphylogeny resolves global patterns of mushroom evolution.</title>
        <authorList>
            <person name="Varga T."/>
            <person name="Krizsan K."/>
            <person name="Foldi C."/>
            <person name="Dima B."/>
            <person name="Sanchez-Garcia M."/>
            <person name="Sanchez-Ramirez S."/>
            <person name="Szollosi G.J."/>
            <person name="Szarkandi J.G."/>
            <person name="Papp V."/>
            <person name="Albert L."/>
            <person name="Andreopoulos W."/>
            <person name="Angelini C."/>
            <person name="Antonin V."/>
            <person name="Barry K.W."/>
            <person name="Bougher N.L."/>
            <person name="Buchanan P."/>
            <person name="Buyck B."/>
            <person name="Bense V."/>
            <person name="Catcheside P."/>
            <person name="Chovatia M."/>
            <person name="Cooper J."/>
            <person name="Damon W."/>
            <person name="Desjardin D."/>
            <person name="Finy P."/>
            <person name="Geml J."/>
            <person name="Haridas S."/>
            <person name="Hughes K."/>
            <person name="Justo A."/>
            <person name="Karasinski D."/>
            <person name="Kautmanova I."/>
            <person name="Kiss B."/>
            <person name="Kocsube S."/>
            <person name="Kotiranta H."/>
            <person name="LaButti K.M."/>
            <person name="Lechner B.E."/>
            <person name="Liimatainen K."/>
            <person name="Lipzen A."/>
            <person name="Lukacs Z."/>
            <person name="Mihaltcheva S."/>
            <person name="Morgado L.N."/>
            <person name="Niskanen T."/>
            <person name="Noordeloos M.E."/>
            <person name="Ohm R.A."/>
            <person name="Ortiz-Santana B."/>
            <person name="Ovrebo C."/>
            <person name="Racz N."/>
            <person name="Riley R."/>
            <person name="Savchenko A."/>
            <person name="Shiryaev A."/>
            <person name="Soop K."/>
            <person name="Spirin V."/>
            <person name="Szebenyi C."/>
            <person name="Tomsovsky M."/>
            <person name="Tulloss R.E."/>
            <person name="Uehling J."/>
            <person name="Grigoriev I.V."/>
            <person name="Vagvolgyi C."/>
            <person name="Papp T."/>
            <person name="Martin F.M."/>
            <person name="Miettinen O."/>
            <person name="Hibbett D.S."/>
            <person name="Nagy L.G."/>
        </authorList>
    </citation>
    <scope>NUCLEOTIDE SEQUENCE [LARGE SCALE GENOMIC DNA]</scope>
    <source>
        <strain evidence="2 3">CBS 166.37</strain>
    </source>
</reference>
<dbReference type="STRING" id="68775.A0A5C3M530"/>
<dbReference type="AlphaFoldDB" id="A0A5C3M530"/>
<evidence type="ECO:0000313" key="2">
    <source>
        <dbReference type="EMBL" id="TFK39735.1"/>
    </source>
</evidence>
<feature type="compositionally biased region" description="Pro residues" evidence="1">
    <location>
        <begin position="77"/>
        <end position="98"/>
    </location>
</feature>
<protein>
    <submittedName>
        <fullName evidence="2">Uncharacterized protein</fullName>
    </submittedName>
</protein>
<dbReference type="EMBL" id="ML213598">
    <property type="protein sequence ID" value="TFK39735.1"/>
    <property type="molecule type" value="Genomic_DNA"/>
</dbReference>
<feature type="compositionally biased region" description="Pro residues" evidence="1">
    <location>
        <begin position="151"/>
        <end position="168"/>
    </location>
</feature>
<evidence type="ECO:0000256" key="1">
    <source>
        <dbReference type="SAM" id="MobiDB-lite"/>
    </source>
</evidence>
<proteinExistence type="predicted"/>
<organism evidence="2 3">
    <name type="scientific">Crucibulum laeve</name>
    <dbReference type="NCBI Taxonomy" id="68775"/>
    <lineage>
        <taxon>Eukaryota</taxon>
        <taxon>Fungi</taxon>
        <taxon>Dikarya</taxon>
        <taxon>Basidiomycota</taxon>
        <taxon>Agaricomycotina</taxon>
        <taxon>Agaricomycetes</taxon>
        <taxon>Agaricomycetidae</taxon>
        <taxon>Agaricales</taxon>
        <taxon>Agaricineae</taxon>
        <taxon>Nidulariaceae</taxon>
        <taxon>Crucibulum</taxon>
    </lineage>
</organism>
<gene>
    <name evidence="2" type="ORF">BDQ12DRAFT_509081</name>
</gene>
<feature type="compositionally biased region" description="Polar residues" evidence="1">
    <location>
        <begin position="52"/>
        <end position="68"/>
    </location>
</feature>
<feature type="compositionally biased region" description="Low complexity" evidence="1">
    <location>
        <begin position="99"/>
        <end position="121"/>
    </location>
</feature>
<feature type="compositionally biased region" description="Polar residues" evidence="1">
    <location>
        <begin position="303"/>
        <end position="316"/>
    </location>
</feature>
<feature type="region of interest" description="Disordered" evidence="1">
    <location>
        <begin position="257"/>
        <end position="316"/>
    </location>
</feature>
<feature type="compositionally biased region" description="Low complexity" evidence="1">
    <location>
        <begin position="204"/>
        <end position="218"/>
    </location>
</feature>
<sequence length="316" mass="32843">MSAFSVARISNTPGEEELEQLFNSVWKGYDVDLVSPVEGSISGGGSDAASSYTRSWQDSPTSPQSANSYAPGVSPNQPLPPPPPPTSTLPPPPIPPLPVAAASTSSSLTPPAHTPTTAIASESGKSTPPNGRARRPLPPTPGRPSSSGTPAAPPIPPPVVPPPSQLPEPEPERELEPVPEPDPQPSSPVAVIPPQHRALEESYTPPGSASAAGPSSTTNSPWSLRPRGIPLDLNTGPAIAIHHGTAPLSPAPEYFKEVEDDPEATAVLSEDDPRYSQPPPEPYPFPLHQPHEPTVPIAESPAHTWSRSSVTGYGEG</sequence>
<feature type="region of interest" description="Disordered" evidence="1">
    <location>
        <begin position="35"/>
        <end position="231"/>
    </location>
</feature>
<dbReference type="Proteomes" id="UP000308652">
    <property type="component" value="Unassembled WGS sequence"/>
</dbReference>